<gene>
    <name evidence="5" type="primary">SOCS6</name>
    <name evidence="5" type="ORF">TR125979</name>
</gene>
<dbReference type="EMBL" id="GEEE01023938">
    <property type="protein sequence ID" value="JAP39287.1"/>
    <property type="molecule type" value="Transcribed_RNA"/>
</dbReference>
<protein>
    <submittedName>
        <fullName evidence="5">Suppressor of cytokine signaling 6</fullName>
    </submittedName>
</protein>
<dbReference type="InterPro" id="IPR036860">
    <property type="entry name" value="SH2_dom_sf"/>
</dbReference>
<dbReference type="Gene3D" id="3.30.505.10">
    <property type="entry name" value="SH2 domain"/>
    <property type="match status" value="1"/>
</dbReference>
<dbReference type="AlphaFoldDB" id="A0A0X3NP07"/>
<dbReference type="GO" id="GO:0046935">
    <property type="term" value="F:1-phosphatidylinositol-3-kinase regulator activity"/>
    <property type="evidence" value="ECO:0007669"/>
    <property type="project" value="TreeGrafter"/>
</dbReference>
<keyword evidence="1 2" id="KW-0727">SH2 domain</keyword>
<accession>A0A0X3NP07</accession>
<dbReference type="InterPro" id="IPR000980">
    <property type="entry name" value="SH2"/>
</dbReference>
<evidence type="ECO:0000259" key="4">
    <source>
        <dbReference type="PROSITE" id="PS50001"/>
    </source>
</evidence>
<feature type="region of interest" description="Disordered" evidence="3">
    <location>
        <begin position="192"/>
        <end position="222"/>
    </location>
</feature>
<dbReference type="PANTHER" id="PTHR10155:SF32">
    <property type="entry name" value="LP02169P"/>
    <property type="match status" value="1"/>
</dbReference>
<dbReference type="SMART" id="SM00252">
    <property type="entry name" value="SH2"/>
    <property type="match status" value="1"/>
</dbReference>
<evidence type="ECO:0000256" key="3">
    <source>
        <dbReference type="SAM" id="MobiDB-lite"/>
    </source>
</evidence>
<reference evidence="5" key="1">
    <citation type="submission" date="2016-01" db="EMBL/GenBank/DDBJ databases">
        <title>Reference transcriptome for the parasite Schistocephalus solidus: insights into the molecular evolution of parasitism.</title>
        <authorList>
            <person name="Hebert F.O."/>
            <person name="Grambauer S."/>
            <person name="Barber I."/>
            <person name="Landry C.R."/>
            <person name="Aubin-Horth N."/>
        </authorList>
    </citation>
    <scope>NUCLEOTIDE SEQUENCE</scope>
</reference>
<dbReference type="GO" id="GO:0005942">
    <property type="term" value="C:phosphatidylinositol 3-kinase complex"/>
    <property type="evidence" value="ECO:0007669"/>
    <property type="project" value="TreeGrafter"/>
</dbReference>
<dbReference type="GO" id="GO:0046854">
    <property type="term" value="P:phosphatidylinositol phosphate biosynthetic process"/>
    <property type="evidence" value="ECO:0007669"/>
    <property type="project" value="TreeGrafter"/>
</dbReference>
<evidence type="ECO:0000313" key="5">
    <source>
        <dbReference type="EMBL" id="JAP39287.1"/>
    </source>
</evidence>
<dbReference type="PRINTS" id="PR00401">
    <property type="entry name" value="SH2DOMAIN"/>
</dbReference>
<dbReference type="PANTHER" id="PTHR10155">
    <property type="entry name" value="PHOSPHATIDYLINOSITOL 3-KINASE REGULATORY SUBUNIT"/>
    <property type="match status" value="1"/>
</dbReference>
<name>A0A0X3NP07_SCHSO</name>
<dbReference type="Pfam" id="PF00017">
    <property type="entry name" value="SH2"/>
    <property type="match status" value="1"/>
</dbReference>
<evidence type="ECO:0000256" key="1">
    <source>
        <dbReference type="ARBA" id="ARBA00022999"/>
    </source>
</evidence>
<dbReference type="PROSITE" id="PS50001">
    <property type="entry name" value="SH2"/>
    <property type="match status" value="1"/>
</dbReference>
<proteinExistence type="predicted"/>
<organism evidence="5">
    <name type="scientific">Schistocephalus solidus</name>
    <name type="common">Tapeworm</name>
    <dbReference type="NCBI Taxonomy" id="70667"/>
    <lineage>
        <taxon>Eukaryota</taxon>
        <taxon>Metazoa</taxon>
        <taxon>Spiralia</taxon>
        <taxon>Lophotrochozoa</taxon>
        <taxon>Platyhelminthes</taxon>
        <taxon>Cestoda</taxon>
        <taxon>Eucestoda</taxon>
        <taxon>Diphyllobothriidea</taxon>
        <taxon>Diphyllobothriidae</taxon>
        <taxon>Schistocephalus</taxon>
    </lineage>
</organism>
<evidence type="ECO:0000256" key="2">
    <source>
        <dbReference type="PROSITE-ProRule" id="PRU00191"/>
    </source>
</evidence>
<feature type="domain" description="SH2" evidence="4">
    <location>
        <begin position="100"/>
        <end position="190"/>
    </location>
</feature>
<sequence length="270" mass="29882">MQFLSMKSTVVTDCSGKPDVSGRPKSRSKLAFFRQYLRLSWKKKAASCVNSPKSIDSSKVLAEPLSCSSGCNETLKHLAQYSKLSGIQLQQFEELSTQPWFWGPLSRIEATQLLQETSPGSFIVRDSEKDVSRFTLTFRCSNGSILNNRIAEQGNFYAFLEGEAFSSISALIENAMNFSKKGAYCLSRPTASAKVSPGETKSVSPEDSETNENAGDGASELPNDSSKVRLLFPLSRHQLSPPLQFLCRFAIQKYVRSGLLEPTRLLDILL</sequence>
<dbReference type="SUPFAM" id="SSF55550">
    <property type="entry name" value="SH2 domain"/>
    <property type="match status" value="1"/>
</dbReference>